<sequence length="302" mass="31269">MYRVLHGRDITRGGPMPRSSEWSISEDRTLGFDAPRVEELQVRLVSGLVNVVGTDEPTTRVEITEVKGPPLIVRQEGGTLSVAYDDLPWKGFLKWLDRKGWHRSAVVSVSVPADVRLTVGLVGASAVVSRIAGRTDVRGVSGDTTLVGLSGDVHAETVSGALEAQGVSGRLRFSSVSGGLTVIDHRSPRLSADSVSGDMVVDLAPSALPLDLRLNTVSGEVAVRLPEEVSAGVSASTASGAVSSAFAELSAVGGWGARQLTGTLGSGAGSVSCTSVSGSLALLRRPPAERDSPPAASLRKDA</sequence>
<gene>
    <name evidence="3" type="ORF">E1283_06900</name>
</gene>
<dbReference type="Proteomes" id="UP000295345">
    <property type="component" value="Unassembled WGS sequence"/>
</dbReference>
<dbReference type="OrthoDB" id="3367592at2"/>
<name>A0A4R4TIK9_9ACTN</name>
<dbReference type="EMBL" id="SMKI01000050">
    <property type="protein sequence ID" value="TDC77601.1"/>
    <property type="molecule type" value="Genomic_DNA"/>
</dbReference>
<evidence type="ECO:0000256" key="1">
    <source>
        <dbReference type="SAM" id="MobiDB-lite"/>
    </source>
</evidence>
<organism evidence="3 4">
    <name type="scientific">Streptomyces hainanensis</name>
    <dbReference type="NCBI Taxonomy" id="402648"/>
    <lineage>
        <taxon>Bacteria</taxon>
        <taxon>Bacillati</taxon>
        <taxon>Actinomycetota</taxon>
        <taxon>Actinomycetes</taxon>
        <taxon>Kitasatosporales</taxon>
        <taxon>Streptomycetaceae</taxon>
        <taxon>Streptomyces</taxon>
    </lineage>
</organism>
<comment type="caution">
    <text evidence="3">The sequence shown here is derived from an EMBL/GenBank/DDBJ whole genome shotgun (WGS) entry which is preliminary data.</text>
</comment>
<evidence type="ECO:0000259" key="2">
    <source>
        <dbReference type="Pfam" id="PF13349"/>
    </source>
</evidence>
<feature type="region of interest" description="Disordered" evidence="1">
    <location>
        <begin position="1"/>
        <end position="22"/>
    </location>
</feature>
<protein>
    <recommendedName>
        <fullName evidence="2">DUF4097 domain-containing protein</fullName>
    </recommendedName>
</protein>
<feature type="domain" description="DUF4097" evidence="2">
    <location>
        <begin position="73"/>
        <end position="280"/>
    </location>
</feature>
<proteinExistence type="predicted"/>
<dbReference type="AlphaFoldDB" id="A0A4R4TIK9"/>
<keyword evidence="4" id="KW-1185">Reference proteome</keyword>
<dbReference type="Pfam" id="PF13349">
    <property type="entry name" value="DUF4097"/>
    <property type="match status" value="1"/>
</dbReference>
<feature type="compositionally biased region" description="Basic and acidic residues" evidence="1">
    <location>
        <begin position="1"/>
        <end position="11"/>
    </location>
</feature>
<accession>A0A4R4TIK9</accession>
<evidence type="ECO:0000313" key="4">
    <source>
        <dbReference type="Proteomes" id="UP000295345"/>
    </source>
</evidence>
<evidence type="ECO:0000313" key="3">
    <source>
        <dbReference type="EMBL" id="TDC77601.1"/>
    </source>
</evidence>
<reference evidence="3 4" key="1">
    <citation type="submission" date="2019-03" db="EMBL/GenBank/DDBJ databases">
        <title>Draft genome sequences of novel Actinobacteria.</title>
        <authorList>
            <person name="Sahin N."/>
            <person name="Ay H."/>
            <person name="Saygin H."/>
        </authorList>
    </citation>
    <scope>NUCLEOTIDE SEQUENCE [LARGE SCALE GENOMIC DNA]</scope>
    <source>
        <strain evidence="3 4">DSM 41900</strain>
    </source>
</reference>
<feature type="region of interest" description="Disordered" evidence="1">
    <location>
        <begin position="282"/>
        <end position="302"/>
    </location>
</feature>
<feature type="compositionally biased region" description="Basic and acidic residues" evidence="1">
    <location>
        <begin position="286"/>
        <end position="302"/>
    </location>
</feature>
<dbReference type="InterPro" id="IPR025164">
    <property type="entry name" value="Toastrack_DUF4097"/>
</dbReference>